<dbReference type="OrthoDB" id="4773254at2"/>
<dbReference type="Pfam" id="PF10604">
    <property type="entry name" value="Polyketide_cyc2"/>
    <property type="match status" value="1"/>
</dbReference>
<reference evidence="1 2" key="1">
    <citation type="submission" date="2016-06" db="EMBL/GenBank/DDBJ databases">
        <title>Complete genome sequence of a saline-alkali tolerant type strain Dietzia timorensis ID05-A0528T.</title>
        <authorList>
            <person name="Wu X."/>
        </authorList>
    </citation>
    <scope>NUCLEOTIDE SEQUENCE [LARGE SCALE GENOMIC DNA]</scope>
    <source>
        <strain evidence="1 2">ID05-A0528</strain>
    </source>
</reference>
<organism evidence="1 2">
    <name type="scientific">Dietzia timorensis</name>
    <dbReference type="NCBI Taxonomy" id="499555"/>
    <lineage>
        <taxon>Bacteria</taxon>
        <taxon>Bacillati</taxon>
        <taxon>Actinomycetota</taxon>
        <taxon>Actinomycetes</taxon>
        <taxon>Mycobacteriales</taxon>
        <taxon>Dietziaceae</taxon>
        <taxon>Dietzia</taxon>
    </lineage>
</organism>
<accession>A0A173LK17</accession>
<dbReference type="CDD" id="cd07812">
    <property type="entry name" value="SRPBCC"/>
    <property type="match status" value="1"/>
</dbReference>
<dbReference type="Proteomes" id="UP000186104">
    <property type="component" value="Chromosome"/>
</dbReference>
<proteinExistence type="predicted"/>
<dbReference type="EMBL" id="CP015961">
    <property type="protein sequence ID" value="ANI92233.1"/>
    <property type="molecule type" value="Genomic_DNA"/>
</dbReference>
<dbReference type="AlphaFoldDB" id="A0A173LK17"/>
<dbReference type="KEGG" id="dtm:BJL86_1451"/>
<dbReference type="Gene3D" id="3.30.530.20">
    <property type="match status" value="1"/>
</dbReference>
<name>A0A173LK17_9ACTN</name>
<sequence>MKTISHSARVGASAETVWGVITDIDNCAEIFTEVVATETLSEGPYDVGFQWSETRMVFGKPLTSTMEVIECELEGRTRIRFDTEGITNYITISLGPIDEDTTSVTYEHYSEVGDVSGVKRLALQAARMLSGTLMSKAMNKMVATDLDEIATESRRRSAAAAS</sequence>
<dbReference type="InterPro" id="IPR019587">
    <property type="entry name" value="Polyketide_cyclase/dehydratase"/>
</dbReference>
<dbReference type="InterPro" id="IPR023393">
    <property type="entry name" value="START-like_dom_sf"/>
</dbReference>
<evidence type="ECO:0000313" key="2">
    <source>
        <dbReference type="Proteomes" id="UP000186104"/>
    </source>
</evidence>
<evidence type="ECO:0000313" key="1">
    <source>
        <dbReference type="EMBL" id="ANI92233.1"/>
    </source>
</evidence>
<evidence type="ECO:0008006" key="3">
    <source>
        <dbReference type="Google" id="ProtNLM"/>
    </source>
</evidence>
<dbReference type="SUPFAM" id="SSF55961">
    <property type="entry name" value="Bet v1-like"/>
    <property type="match status" value="1"/>
</dbReference>
<gene>
    <name evidence="1" type="ORF">BJL86_1451</name>
</gene>
<protein>
    <recommendedName>
        <fullName evidence="3">Carbon monoxide dehydrogenase subunit G</fullName>
    </recommendedName>
</protein>
<keyword evidence="2" id="KW-1185">Reference proteome</keyword>
<dbReference type="STRING" id="499555.BJL86_1451"/>
<dbReference type="RefSeq" id="WP_067473006.1">
    <property type="nucleotide sequence ID" value="NZ_CP015961.1"/>
</dbReference>